<keyword evidence="5 7" id="KW-0012">Acyltransferase</keyword>
<dbReference type="PANTHER" id="PTHR10434:SF64">
    <property type="entry name" value="1-ACYL-SN-GLYCEROL-3-PHOSPHATE ACYLTRANSFERASE-RELATED"/>
    <property type="match status" value="1"/>
</dbReference>
<dbReference type="GO" id="GO:0006654">
    <property type="term" value="P:phosphatidic acid biosynthetic process"/>
    <property type="evidence" value="ECO:0007669"/>
    <property type="project" value="TreeGrafter"/>
</dbReference>
<dbReference type="AlphaFoldDB" id="A0A660CEK8"/>
<dbReference type="GO" id="GO:0003841">
    <property type="term" value="F:1-acylglycerol-3-phosphate O-acyltransferase activity"/>
    <property type="evidence" value="ECO:0007669"/>
    <property type="project" value="TreeGrafter"/>
</dbReference>
<evidence type="ECO:0000256" key="1">
    <source>
        <dbReference type="ARBA" id="ARBA00005189"/>
    </source>
</evidence>
<protein>
    <submittedName>
        <fullName evidence="7">1-acyl-sn-glycerol-3-phosphate acyltransferase</fullName>
    </submittedName>
</protein>
<evidence type="ECO:0000256" key="2">
    <source>
        <dbReference type="ARBA" id="ARBA00022516"/>
    </source>
</evidence>
<evidence type="ECO:0000259" key="6">
    <source>
        <dbReference type="SMART" id="SM00563"/>
    </source>
</evidence>
<sequence length="246" mass="26092">METVRRTAALAKALTNEPATTNEPAGTDHARLRAKAQAVLGALGITLDHRRHDTGSLEHSRPGNAHGTGTLVVANHVSWLDIVALLAVEPVTFLAKREVAGWPFVGPWARRAGTLLLDRWSLRGLPGAVDAVAARLRAGESVAAFPEATTWCGRPGGRFRRAVFQAAVDAGAPVRPVTLTYLQRGEPSTVAAFVGDDGLAASLGRVLRARELTVRVDTHAPLPPTADRRTLALHAERAVHGEAAHV</sequence>
<dbReference type="RefSeq" id="WP_048808700.1">
    <property type="nucleotide sequence ID" value="NZ_JOIJ01000001.1"/>
</dbReference>
<feature type="domain" description="Phospholipid/glycerol acyltransferase" evidence="6">
    <location>
        <begin position="70"/>
        <end position="182"/>
    </location>
</feature>
<reference evidence="7 8" key="1">
    <citation type="submission" date="2019-07" db="EMBL/GenBank/DDBJ databases">
        <title>R&amp;d 2014.</title>
        <authorList>
            <person name="Klenk H.-P."/>
        </authorList>
    </citation>
    <scope>NUCLEOTIDE SEQUENCE [LARGE SCALE GENOMIC DNA]</scope>
    <source>
        <strain evidence="7 8">DSM 43194</strain>
    </source>
</reference>
<dbReference type="CDD" id="cd07989">
    <property type="entry name" value="LPLAT_AGPAT-like"/>
    <property type="match status" value="1"/>
</dbReference>
<keyword evidence="2" id="KW-0444">Lipid biosynthesis</keyword>
<dbReference type="OrthoDB" id="5184723at2"/>
<evidence type="ECO:0000256" key="3">
    <source>
        <dbReference type="ARBA" id="ARBA00022679"/>
    </source>
</evidence>
<evidence type="ECO:0000256" key="4">
    <source>
        <dbReference type="ARBA" id="ARBA00023098"/>
    </source>
</evidence>
<proteinExistence type="predicted"/>
<dbReference type="SMART" id="SM00563">
    <property type="entry name" value="PlsC"/>
    <property type="match status" value="1"/>
</dbReference>
<dbReference type="InterPro" id="IPR002123">
    <property type="entry name" value="Plipid/glycerol_acylTrfase"/>
</dbReference>
<keyword evidence="8" id="KW-1185">Reference proteome</keyword>
<comment type="pathway">
    <text evidence="1">Lipid metabolism.</text>
</comment>
<evidence type="ECO:0000313" key="7">
    <source>
        <dbReference type="EMBL" id="TWH22018.1"/>
    </source>
</evidence>
<dbReference type="Pfam" id="PF01553">
    <property type="entry name" value="Acyltransferase"/>
    <property type="match status" value="1"/>
</dbReference>
<dbReference type="Proteomes" id="UP000317303">
    <property type="component" value="Unassembled WGS sequence"/>
</dbReference>
<dbReference type="SUPFAM" id="SSF69593">
    <property type="entry name" value="Glycerol-3-phosphate (1)-acyltransferase"/>
    <property type="match status" value="1"/>
</dbReference>
<name>A0A660CEK8_9PSEU</name>
<keyword evidence="3 7" id="KW-0808">Transferase</keyword>
<keyword evidence="4" id="KW-0443">Lipid metabolism</keyword>
<comment type="caution">
    <text evidence="7">The sequence shown here is derived from an EMBL/GenBank/DDBJ whole genome shotgun (WGS) entry which is preliminary data.</text>
</comment>
<gene>
    <name evidence="7" type="ORF">JD82_03891</name>
</gene>
<accession>A0A660CEK8</accession>
<dbReference type="PANTHER" id="PTHR10434">
    <property type="entry name" value="1-ACYL-SN-GLYCEROL-3-PHOSPHATE ACYLTRANSFERASE"/>
    <property type="match status" value="1"/>
</dbReference>
<organism evidence="7 8">
    <name type="scientific">Prauserella rugosa</name>
    <dbReference type="NCBI Taxonomy" id="43354"/>
    <lineage>
        <taxon>Bacteria</taxon>
        <taxon>Bacillati</taxon>
        <taxon>Actinomycetota</taxon>
        <taxon>Actinomycetes</taxon>
        <taxon>Pseudonocardiales</taxon>
        <taxon>Pseudonocardiaceae</taxon>
        <taxon>Prauserella</taxon>
    </lineage>
</organism>
<evidence type="ECO:0000256" key="5">
    <source>
        <dbReference type="ARBA" id="ARBA00023315"/>
    </source>
</evidence>
<evidence type="ECO:0000313" key="8">
    <source>
        <dbReference type="Proteomes" id="UP000317303"/>
    </source>
</evidence>
<dbReference type="EMBL" id="VLJV01000001">
    <property type="protein sequence ID" value="TWH22018.1"/>
    <property type="molecule type" value="Genomic_DNA"/>
</dbReference>